<reference evidence="2 3" key="1">
    <citation type="submission" date="2016-04" db="EMBL/GenBank/DDBJ databases">
        <authorList>
            <person name="Evans L.H."/>
            <person name="Alamgir A."/>
            <person name="Owens N."/>
            <person name="Weber N.D."/>
            <person name="Virtaneva K."/>
            <person name="Barbian K."/>
            <person name="Babar A."/>
            <person name="Rosenke K."/>
        </authorList>
    </citation>
    <scope>NUCLEOTIDE SEQUENCE [LARGE SCALE GENOMIC DNA]</scope>
    <source>
        <strain evidence="2 3">LMa1</strain>
    </source>
</reference>
<dbReference type="InterPro" id="IPR004843">
    <property type="entry name" value="Calcineurin-like_PHP"/>
</dbReference>
<dbReference type="Pfam" id="PF00149">
    <property type="entry name" value="Metallophos"/>
    <property type="match status" value="1"/>
</dbReference>
<feature type="domain" description="Calcineurin-like phosphoesterase" evidence="1">
    <location>
        <begin position="1"/>
        <end position="196"/>
    </location>
</feature>
<dbReference type="OrthoDB" id="9773856at2"/>
<dbReference type="InterPro" id="IPR050535">
    <property type="entry name" value="DNA_Repair-Maintenance_Comp"/>
</dbReference>
<dbReference type="PANTHER" id="PTHR30337:SF0">
    <property type="entry name" value="NUCLEASE SBCCD SUBUNIT D"/>
    <property type="match status" value="1"/>
</dbReference>
<comment type="caution">
    <text evidence="2">The sequence shown here is derived from an EMBL/GenBank/DDBJ whole genome shotgun (WGS) entry which is preliminary data.</text>
</comment>
<dbReference type="GO" id="GO:0016787">
    <property type="term" value="F:hydrolase activity"/>
    <property type="evidence" value="ECO:0007669"/>
    <property type="project" value="InterPro"/>
</dbReference>
<accession>A0A1B7LHI3</accession>
<evidence type="ECO:0000259" key="1">
    <source>
        <dbReference type="Pfam" id="PF00149"/>
    </source>
</evidence>
<dbReference type="InterPro" id="IPR029052">
    <property type="entry name" value="Metallo-depent_PP-like"/>
</dbReference>
<dbReference type="EMBL" id="LYVF01000047">
    <property type="protein sequence ID" value="OAT85751.1"/>
    <property type="molecule type" value="Genomic_DNA"/>
</dbReference>
<dbReference type="Proteomes" id="UP000078532">
    <property type="component" value="Unassembled WGS sequence"/>
</dbReference>
<sequence length="331" mass="36702">MRFLFVTDTHFRGTTPQHRRDNLPETEKEKWREVTGLARELGVTAVLHGGDLWDAPNPSLAVGAEFAALLQALPAPLYIIPGNHDIFGQNPATLPRTMLGLLARLGLVRLLEPGQPVWLKERDLTVRLTGQGFHYDLDRRDPALDYVVEKDDCDVAVHMVHGMLLQRPVFPGAPCTLIEQVAPLTRADYTLCGHAHLGFPETQLNGRWFLNPGALIRLSALPQEMERTPQVILLDFEGGRLRHRAIPLQCARPGDEVLDRTQLERAVFREEKLALFVQGIRAGGEYQGTGLEEIIDSIARQKGLAAEVRAEALRRMGQVQDMLAGGGGACE</sequence>
<dbReference type="STRING" id="1838280.A6M21_04435"/>
<dbReference type="PANTHER" id="PTHR30337">
    <property type="entry name" value="COMPONENT OF ATP-DEPENDENT DSDNA EXONUCLEASE"/>
    <property type="match status" value="1"/>
</dbReference>
<dbReference type="Gene3D" id="3.60.21.10">
    <property type="match status" value="1"/>
</dbReference>
<evidence type="ECO:0000313" key="2">
    <source>
        <dbReference type="EMBL" id="OAT85751.1"/>
    </source>
</evidence>
<evidence type="ECO:0000313" key="3">
    <source>
        <dbReference type="Proteomes" id="UP000078532"/>
    </source>
</evidence>
<gene>
    <name evidence="2" type="ORF">A6M21_04435</name>
</gene>
<dbReference type="SUPFAM" id="SSF56300">
    <property type="entry name" value="Metallo-dependent phosphatases"/>
    <property type="match status" value="1"/>
</dbReference>
<proteinExistence type="predicted"/>
<name>A0A1B7LHI3_9FIRM</name>
<keyword evidence="3" id="KW-1185">Reference proteome</keyword>
<dbReference type="RefSeq" id="WP_066666491.1">
    <property type="nucleotide sequence ID" value="NZ_LYVF01000047.1"/>
</dbReference>
<dbReference type="AlphaFoldDB" id="A0A1B7LHI3"/>
<protein>
    <submittedName>
        <fullName evidence="2">Serine/threonine protein phosphatase</fullName>
    </submittedName>
</protein>
<organism evidence="2 3">
    <name type="scientific">Desulfotomaculum copahuensis</name>
    <dbReference type="NCBI Taxonomy" id="1838280"/>
    <lineage>
        <taxon>Bacteria</taxon>
        <taxon>Bacillati</taxon>
        <taxon>Bacillota</taxon>
        <taxon>Clostridia</taxon>
        <taxon>Eubacteriales</taxon>
        <taxon>Desulfotomaculaceae</taxon>
        <taxon>Desulfotomaculum</taxon>
    </lineage>
</organism>